<feature type="domain" description="FAD-binding oxidoreductase/transferase type 4 C-terminal" evidence="4">
    <location>
        <begin position="56"/>
        <end position="192"/>
    </location>
</feature>
<dbReference type="InParanoid" id="A0A263CX06"/>
<dbReference type="InterPro" id="IPR025650">
    <property type="entry name" value="Alkyl-DHAP_Synthase"/>
</dbReference>
<evidence type="ECO:0000313" key="6">
    <source>
        <dbReference type="Proteomes" id="UP000242444"/>
    </source>
</evidence>
<name>A0A263CX06_9PSEU</name>
<organism evidence="5 6">
    <name type="scientific">Amycolatopsis antarctica</name>
    <dbReference type="NCBI Taxonomy" id="1854586"/>
    <lineage>
        <taxon>Bacteria</taxon>
        <taxon>Bacillati</taxon>
        <taxon>Actinomycetota</taxon>
        <taxon>Actinomycetes</taxon>
        <taxon>Pseudonocardiales</taxon>
        <taxon>Pseudonocardiaceae</taxon>
        <taxon>Amycolatopsis</taxon>
    </lineage>
</organism>
<dbReference type="Pfam" id="PF02913">
    <property type="entry name" value="FAD-oxidase_C"/>
    <property type="match status" value="2"/>
</dbReference>
<reference evidence="5 6" key="1">
    <citation type="submission" date="2017-07" db="EMBL/GenBank/DDBJ databases">
        <title>Amycolatopsis antarcticus sp. nov., isolated from the surface of an Antarcticus brown macroalga.</title>
        <authorList>
            <person name="Wang J."/>
            <person name="Leiva S."/>
            <person name="Huang J."/>
            <person name="Huang Y."/>
        </authorList>
    </citation>
    <scope>NUCLEOTIDE SEQUENCE [LARGE SCALE GENOMIC DNA]</scope>
    <source>
        <strain evidence="5 6">AU-G6</strain>
    </source>
</reference>
<keyword evidence="2" id="KW-0274">FAD</keyword>
<dbReference type="PANTHER" id="PTHR46568:SF1">
    <property type="entry name" value="ALKYLDIHYDROXYACETONEPHOSPHATE SYNTHASE, PEROXISOMAL"/>
    <property type="match status" value="1"/>
</dbReference>
<feature type="active site" description="Proton donor/acceptor" evidence="3">
    <location>
        <position position="116"/>
    </location>
</feature>
<evidence type="ECO:0000256" key="3">
    <source>
        <dbReference type="PIRSR" id="PIRSR625650-1"/>
    </source>
</evidence>
<dbReference type="OrthoDB" id="9811557at2"/>
<proteinExistence type="predicted"/>
<dbReference type="RefSeq" id="WP_094865433.1">
    <property type="nucleotide sequence ID" value="NZ_NKYE01000019.1"/>
</dbReference>
<evidence type="ECO:0000313" key="5">
    <source>
        <dbReference type="EMBL" id="OZM70621.1"/>
    </source>
</evidence>
<evidence type="ECO:0000256" key="2">
    <source>
        <dbReference type="ARBA" id="ARBA00022827"/>
    </source>
</evidence>
<comment type="caution">
    <text evidence="5">The sequence shown here is derived from an EMBL/GenBank/DDBJ whole genome shotgun (WGS) entry which is preliminary data.</text>
</comment>
<evidence type="ECO:0000256" key="1">
    <source>
        <dbReference type="ARBA" id="ARBA00022630"/>
    </source>
</evidence>
<dbReference type="GO" id="GO:0008610">
    <property type="term" value="P:lipid biosynthetic process"/>
    <property type="evidence" value="ECO:0007669"/>
    <property type="project" value="InterPro"/>
</dbReference>
<dbReference type="AlphaFoldDB" id="A0A263CX06"/>
<dbReference type="SUPFAM" id="SSF55103">
    <property type="entry name" value="FAD-linked oxidases, C-terminal domain"/>
    <property type="match status" value="1"/>
</dbReference>
<dbReference type="InterPro" id="IPR016164">
    <property type="entry name" value="FAD-linked_Oxase-like_C"/>
</dbReference>
<keyword evidence="6" id="KW-1185">Reference proteome</keyword>
<dbReference type="GO" id="GO:0050660">
    <property type="term" value="F:flavin adenine dinucleotide binding"/>
    <property type="evidence" value="ECO:0007669"/>
    <property type="project" value="InterPro"/>
</dbReference>
<gene>
    <name evidence="5" type="ORF">CFN78_24795</name>
</gene>
<dbReference type="InterPro" id="IPR004113">
    <property type="entry name" value="FAD-bd_oxidored_4_C"/>
</dbReference>
<feature type="domain" description="FAD-binding oxidoreductase/transferase type 4 C-terminal" evidence="4">
    <location>
        <begin position="6"/>
        <end position="46"/>
    </location>
</feature>
<dbReference type="GO" id="GO:0008609">
    <property type="term" value="F:alkylglycerone-phosphate synthase activity"/>
    <property type="evidence" value="ECO:0007669"/>
    <property type="project" value="InterPro"/>
</dbReference>
<dbReference type="EMBL" id="NKYE01000019">
    <property type="protein sequence ID" value="OZM70621.1"/>
    <property type="molecule type" value="Genomic_DNA"/>
</dbReference>
<sequence>MRLRDRPRHKASAAVRFDSTAAATEALRAVAQSGMLPSNYGLLDPGEATFSGSGDGLARMSAIVETFETATTWERVPELVDAVRTEVGAAVRAVCGTDGIVNHRFTHAYPDGAAPYLTVIAPGRRGSKVAMWDEIKAAAGETLSRHRATITHHHAVGRDHRPRYDRQRPELFAAALPAVKGTLDPQGVLNPGVLLD</sequence>
<keyword evidence="1" id="KW-0285">Flavoprotein</keyword>
<evidence type="ECO:0000259" key="4">
    <source>
        <dbReference type="Pfam" id="PF02913"/>
    </source>
</evidence>
<dbReference type="Gene3D" id="3.30.300.330">
    <property type="match status" value="1"/>
</dbReference>
<protein>
    <recommendedName>
        <fullName evidence="4">FAD-binding oxidoreductase/transferase type 4 C-terminal domain-containing protein</fullName>
    </recommendedName>
</protein>
<accession>A0A263CX06</accession>
<dbReference type="Proteomes" id="UP000242444">
    <property type="component" value="Unassembled WGS sequence"/>
</dbReference>
<dbReference type="PANTHER" id="PTHR46568">
    <property type="entry name" value="ALKYLDIHYDROXYACETONEPHOSPHATE SYNTHASE, PEROXISOMAL"/>
    <property type="match status" value="1"/>
</dbReference>